<evidence type="ECO:0000313" key="9">
    <source>
        <dbReference type="EMBL" id="MCP8940788.1"/>
    </source>
</evidence>
<comment type="caution">
    <text evidence="9">The sequence shown here is derived from an EMBL/GenBank/DDBJ whole genome shotgun (WGS) entry which is preliminary data.</text>
</comment>
<evidence type="ECO:0000256" key="8">
    <source>
        <dbReference type="SAM" id="SignalP"/>
    </source>
</evidence>
<proteinExistence type="inferred from homology"/>
<evidence type="ECO:0000256" key="4">
    <source>
        <dbReference type="ARBA" id="ARBA00022475"/>
    </source>
</evidence>
<dbReference type="EMBL" id="JANCLU010000027">
    <property type="protein sequence ID" value="MCP8940788.1"/>
    <property type="molecule type" value="Genomic_DNA"/>
</dbReference>
<feature type="transmembrane region" description="Helical" evidence="7">
    <location>
        <begin position="34"/>
        <end position="58"/>
    </location>
</feature>
<evidence type="ECO:0000256" key="5">
    <source>
        <dbReference type="ARBA" id="ARBA00022734"/>
    </source>
</evidence>
<dbReference type="InterPro" id="IPR012413">
    <property type="entry name" value="BA14K"/>
</dbReference>
<protein>
    <recommendedName>
        <fullName evidence="3">Lectin-like protein BA14k</fullName>
    </recommendedName>
</protein>
<dbReference type="RefSeq" id="WP_254745942.1">
    <property type="nucleotide sequence ID" value="NZ_JANCLU010000027.1"/>
</dbReference>
<dbReference type="Pfam" id="PF07886">
    <property type="entry name" value="BA14K"/>
    <property type="match status" value="1"/>
</dbReference>
<accession>A0ABT1LKL6</accession>
<evidence type="ECO:0000256" key="2">
    <source>
        <dbReference type="ARBA" id="ARBA00010270"/>
    </source>
</evidence>
<evidence type="ECO:0000313" key="10">
    <source>
        <dbReference type="Proteomes" id="UP001205890"/>
    </source>
</evidence>
<evidence type="ECO:0000256" key="7">
    <source>
        <dbReference type="SAM" id="Phobius"/>
    </source>
</evidence>
<feature type="signal peptide" evidence="8">
    <location>
        <begin position="1"/>
        <end position="24"/>
    </location>
</feature>
<reference evidence="9 10" key="1">
    <citation type="submission" date="2022-07" db="EMBL/GenBank/DDBJ databases">
        <authorList>
            <person name="Li W.-J."/>
            <person name="Deng Q.-Q."/>
        </authorList>
    </citation>
    <scope>NUCLEOTIDE SEQUENCE [LARGE SCALE GENOMIC DNA]</scope>
    <source>
        <strain evidence="9 10">SYSU M60028</strain>
    </source>
</reference>
<organism evidence="9 10">
    <name type="scientific">Alsobacter ponti</name>
    <dbReference type="NCBI Taxonomy" id="2962936"/>
    <lineage>
        <taxon>Bacteria</taxon>
        <taxon>Pseudomonadati</taxon>
        <taxon>Pseudomonadota</taxon>
        <taxon>Alphaproteobacteria</taxon>
        <taxon>Hyphomicrobiales</taxon>
        <taxon>Alsobacteraceae</taxon>
        <taxon>Alsobacter</taxon>
    </lineage>
</organism>
<evidence type="ECO:0000256" key="1">
    <source>
        <dbReference type="ARBA" id="ARBA00004167"/>
    </source>
</evidence>
<keyword evidence="5" id="KW-0430">Lectin</keyword>
<evidence type="ECO:0000256" key="3">
    <source>
        <dbReference type="ARBA" id="ARBA00020552"/>
    </source>
</evidence>
<name>A0ABT1LKL6_9HYPH</name>
<comment type="subcellular location">
    <subcellularLocation>
        <location evidence="1">Membrane</location>
        <topology evidence="1">Single-pass membrane protein</topology>
    </subcellularLocation>
</comment>
<keyword evidence="8" id="KW-0732">Signal</keyword>
<keyword evidence="4" id="KW-1003">Cell membrane</keyword>
<keyword evidence="10" id="KW-1185">Reference proteome</keyword>
<keyword evidence="7" id="KW-0472">Membrane</keyword>
<evidence type="ECO:0000256" key="6">
    <source>
        <dbReference type="ARBA" id="ARBA00025321"/>
    </source>
</evidence>
<keyword evidence="7" id="KW-1133">Transmembrane helix</keyword>
<comment type="function">
    <text evidence="6">Has immunoglobulin-binding and hemagglutination properties, and can bind to mannose. Essential for virulence. May be involved in LPS biosynthesis or polysaccharide transport.</text>
</comment>
<gene>
    <name evidence="9" type="ORF">NK718_19865</name>
</gene>
<comment type="similarity">
    <text evidence="2">Belongs to the BA14k family.</text>
</comment>
<sequence>MKRLIAGAVFALALGAGASGPAMAQNAVVGGTAAGVATGALVGGPVGAVVGGMAGMAAGTAVDASRPRYVVSEPMATGSIAPGGVIVMDRRTQDAWDRCAKLYKSFDPSTGMFVGEDGMVHLCQ</sequence>
<feature type="chain" id="PRO_5046191574" description="Lectin-like protein BA14k" evidence="8">
    <location>
        <begin position="25"/>
        <end position="124"/>
    </location>
</feature>
<keyword evidence="7" id="KW-0812">Transmembrane</keyword>
<dbReference type="Proteomes" id="UP001205890">
    <property type="component" value="Unassembled WGS sequence"/>
</dbReference>